<proteinExistence type="predicted"/>
<reference evidence="1" key="2">
    <citation type="journal article" date="2020" name="Nat. Commun.">
        <title>Large-scale genome sequencing of mycorrhizal fungi provides insights into the early evolution of symbiotic traits.</title>
        <authorList>
            <person name="Miyauchi S."/>
            <person name="Kiss E."/>
            <person name="Kuo A."/>
            <person name="Drula E."/>
            <person name="Kohler A."/>
            <person name="Sanchez-Garcia M."/>
            <person name="Morin E."/>
            <person name="Andreopoulos B."/>
            <person name="Barry K.W."/>
            <person name="Bonito G."/>
            <person name="Buee M."/>
            <person name="Carver A."/>
            <person name="Chen C."/>
            <person name="Cichocki N."/>
            <person name="Clum A."/>
            <person name="Culley D."/>
            <person name="Crous P.W."/>
            <person name="Fauchery L."/>
            <person name="Girlanda M."/>
            <person name="Hayes R.D."/>
            <person name="Keri Z."/>
            <person name="LaButti K."/>
            <person name="Lipzen A."/>
            <person name="Lombard V."/>
            <person name="Magnuson J."/>
            <person name="Maillard F."/>
            <person name="Murat C."/>
            <person name="Nolan M."/>
            <person name="Ohm R.A."/>
            <person name="Pangilinan J."/>
            <person name="Pereira M.F."/>
            <person name="Perotto S."/>
            <person name="Peter M."/>
            <person name="Pfister S."/>
            <person name="Riley R."/>
            <person name="Sitrit Y."/>
            <person name="Stielow J.B."/>
            <person name="Szollosi G."/>
            <person name="Zifcakova L."/>
            <person name="Stursova M."/>
            <person name="Spatafora J.W."/>
            <person name="Tedersoo L."/>
            <person name="Vaario L.M."/>
            <person name="Yamada A."/>
            <person name="Yan M."/>
            <person name="Wang P."/>
            <person name="Xu J."/>
            <person name="Bruns T."/>
            <person name="Baldrian P."/>
            <person name="Vilgalys R."/>
            <person name="Dunand C."/>
            <person name="Henrissat B."/>
            <person name="Grigoriev I.V."/>
            <person name="Hibbett D."/>
            <person name="Nagy L.G."/>
            <person name="Martin F.M."/>
        </authorList>
    </citation>
    <scope>NUCLEOTIDE SEQUENCE</scope>
    <source>
        <strain evidence="1">BED1</strain>
    </source>
</reference>
<evidence type="ECO:0000313" key="2">
    <source>
        <dbReference type="Proteomes" id="UP001194468"/>
    </source>
</evidence>
<name>A0AAD4B9P3_BOLED</name>
<organism evidence="1 2">
    <name type="scientific">Boletus edulis BED1</name>
    <dbReference type="NCBI Taxonomy" id="1328754"/>
    <lineage>
        <taxon>Eukaryota</taxon>
        <taxon>Fungi</taxon>
        <taxon>Dikarya</taxon>
        <taxon>Basidiomycota</taxon>
        <taxon>Agaricomycotina</taxon>
        <taxon>Agaricomycetes</taxon>
        <taxon>Agaricomycetidae</taxon>
        <taxon>Boletales</taxon>
        <taxon>Boletineae</taxon>
        <taxon>Boletaceae</taxon>
        <taxon>Boletoideae</taxon>
        <taxon>Boletus</taxon>
    </lineage>
</organism>
<sequence>MAGIIDWPSVERWMTDEGRKSVGRLPLSSRHVDCPPSIHDLPKAVHCVDKLQIDPRWTGTWTSHQFVNVDPSSFKLECGPSQGSEDTETLSVGPQQVHAVFLQLGIKKAWIPDDKEPALYLARVIHNPPNLNR</sequence>
<keyword evidence="2" id="KW-1185">Reference proteome</keyword>
<accession>A0AAD4B9P3</accession>
<dbReference type="AlphaFoldDB" id="A0AAD4B9P3"/>
<evidence type="ECO:0000313" key="1">
    <source>
        <dbReference type="EMBL" id="KAF8414726.1"/>
    </source>
</evidence>
<gene>
    <name evidence="1" type="ORF">L210DRAFT_3513386</name>
</gene>
<protein>
    <submittedName>
        <fullName evidence="1">Uncharacterized protein</fullName>
    </submittedName>
</protein>
<reference evidence="1" key="1">
    <citation type="submission" date="2019-10" db="EMBL/GenBank/DDBJ databases">
        <authorList>
            <consortium name="DOE Joint Genome Institute"/>
            <person name="Kuo A."/>
            <person name="Miyauchi S."/>
            <person name="Kiss E."/>
            <person name="Drula E."/>
            <person name="Kohler A."/>
            <person name="Sanchez-Garcia M."/>
            <person name="Andreopoulos B."/>
            <person name="Barry K.W."/>
            <person name="Bonito G."/>
            <person name="Buee M."/>
            <person name="Carver A."/>
            <person name="Chen C."/>
            <person name="Cichocki N."/>
            <person name="Clum A."/>
            <person name="Culley D."/>
            <person name="Crous P.W."/>
            <person name="Fauchery L."/>
            <person name="Girlanda M."/>
            <person name="Hayes R."/>
            <person name="Keri Z."/>
            <person name="LaButti K."/>
            <person name="Lipzen A."/>
            <person name="Lombard V."/>
            <person name="Magnuson J."/>
            <person name="Maillard F."/>
            <person name="Morin E."/>
            <person name="Murat C."/>
            <person name="Nolan M."/>
            <person name="Ohm R."/>
            <person name="Pangilinan J."/>
            <person name="Pereira M."/>
            <person name="Perotto S."/>
            <person name="Peter M."/>
            <person name="Riley R."/>
            <person name="Sitrit Y."/>
            <person name="Stielow B."/>
            <person name="Szollosi G."/>
            <person name="Zifcakova L."/>
            <person name="Stursova M."/>
            <person name="Spatafora J.W."/>
            <person name="Tedersoo L."/>
            <person name="Vaario L.-M."/>
            <person name="Yamada A."/>
            <person name="Yan M."/>
            <person name="Wang P."/>
            <person name="Xu J."/>
            <person name="Bruns T."/>
            <person name="Baldrian P."/>
            <person name="Vilgalys R."/>
            <person name="Henrissat B."/>
            <person name="Grigoriev I.V."/>
            <person name="Hibbett D."/>
            <person name="Nagy L.G."/>
            <person name="Martin F.M."/>
        </authorList>
    </citation>
    <scope>NUCLEOTIDE SEQUENCE</scope>
    <source>
        <strain evidence="1">BED1</strain>
    </source>
</reference>
<dbReference type="EMBL" id="WHUW01000442">
    <property type="protein sequence ID" value="KAF8414726.1"/>
    <property type="molecule type" value="Genomic_DNA"/>
</dbReference>
<dbReference type="Proteomes" id="UP001194468">
    <property type="component" value="Unassembled WGS sequence"/>
</dbReference>
<comment type="caution">
    <text evidence="1">The sequence shown here is derived from an EMBL/GenBank/DDBJ whole genome shotgun (WGS) entry which is preliminary data.</text>
</comment>